<dbReference type="InterPro" id="IPR003593">
    <property type="entry name" value="AAA+_ATPase"/>
</dbReference>
<comment type="caution">
    <text evidence="17">The sequence shown here is derived from an EMBL/GenBank/DDBJ whole genome shotgun (WGS) entry which is preliminary data.</text>
</comment>
<evidence type="ECO:0000313" key="18">
    <source>
        <dbReference type="Proteomes" id="UP000635606"/>
    </source>
</evidence>
<evidence type="ECO:0000313" key="17">
    <source>
        <dbReference type="EMBL" id="GIJ65751.1"/>
    </source>
</evidence>
<evidence type="ECO:0000256" key="3">
    <source>
        <dbReference type="ARBA" id="ARBA00022448"/>
    </source>
</evidence>
<keyword evidence="18" id="KW-1185">Reference proteome</keyword>
<reference evidence="17" key="1">
    <citation type="submission" date="2021-01" db="EMBL/GenBank/DDBJ databases">
        <title>Whole genome shotgun sequence of Virgisporangium ochraceum NBRC 16418.</title>
        <authorList>
            <person name="Komaki H."/>
            <person name="Tamura T."/>
        </authorList>
    </citation>
    <scope>NUCLEOTIDE SEQUENCE</scope>
    <source>
        <strain evidence="17">NBRC 16418</strain>
    </source>
</reference>
<keyword evidence="3" id="KW-0813">Transport</keyword>
<sequence>MTLLSVQNLSVTYTPRDHAAVRAVHDVSFTVDDNEFVGLLGESGCGKSTLGNAILRLLTPPARISGGTVEFNGRDITTASQDELRDMRWVDLSTVFQSSMNSLNPVIRVEDQFEDTFEAHREAPRTDPAELLRMVSLEPHVLKAFPHELSGGMKQRVALALALALRPKLVLLDEPTTGLDVVVQRSILDELRTLRERLGFAVIFISHDLGTVLELADRVMVMYGGELVEDRPAAEMLRDPRHPYTRGLLGSYADPRLAEVKVSYIPGRPPDLSREHRGCLFTARCPYAEDQCRETHPDLLENHGGLVRCHVAQQERLPDTPPGAVEGAAPIGAFSTVSPASDTAEVEVRPVLTVENVSMTYRTRRGLRTSSTEAVRDVSLALFGGRVTALVGQSGSGKSTIARLVTGVERPTSGTVSFGETRVDKLRGRALRNYRRHVQMVFQDPFSALNPTRTVAYALSRPLVNYRGLRGGAVRDRAAELLESVGLSPAGQFLDKLPHQLSGGQRQRVVTARALAPEPEILIADEPISMLDVSIRAEILELLGDLARTRRLAMLYITHDLLSARLLADEVLVLNKGRLVESGATLDVIGSAQDDYTRLLLESIPNPFARAR</sequence>
<comment type="subunit">
    <text evidence="12">The complex is composed of two ATP-binding proteins (NikD and NikE), two transmembrane proteins (NikB and NikC) and a solute-binding protein (NikA).</text>
</comment>
<dbReference type="PANTHER" id="PTHR43297">
    <property type="entry name" value="OLIGOPEPTIDE TRANSPORT ATP-BINDING PROTEIN APPD"/>
    <property type="match status" value="1"/>
</dbReference>
<dbReference type="InterPro" id="IPR013563">
    <property type="entry name" value="Oligopep_ABC_C"/>
</dbReference>
<dbReference type="NCBIfam" id="NF008453">
    <property type="entry name" value="PRK11308.1"/>
    <property type="match status" value="2"/>
</dbReference>
<dbReference type="RefSeq" id="WP_203925755.1">
    <property type="nucleotide sequence ID" value="NZ_BOPH01000009.1"/>
</dbReference>
<dbReference type="NCBIfam" id="TIGR01727">
    <property type="entry name" value="oligo_HPY"/>
    <property type="match status" value="1"/>
</dbReference>
<dbReference type="InterPro" id="IPR027417">
    <property type="entry name" value="P-loop_NTPase"/>
</dbReference>
<keyword evidence="7 17" id="KW-0067">ATP-binding</keyword>
<dbReference type="Gene3D" id="3.40.50.300">
    <property type="entry name" value="P-loop containing nucleotide triphosphate hydrolases"/>
    <property type="match status" value="2"/>
</dbReference>
<name>A0A8J3ZQL0_9ACTN</name>
<dbReference type="PROSITE" id="PS00211">
    <property type="entry name" value="ABC_TRANSPORTER_1"/>
    <property type="match status" value="1"/>
</dbReference>
<evidence type="ECO:0000256" key="13">
    <source>
        <dbReference type="ARBA" id="ARBA00039098"/>
    </source>
</evidence>
<dbReference type="SMART" id="SM00382">
    <property type="entry name" value="AAA"/>
    <property type="match status" value="2"/>
</dbReference>
<dbReference type="GO" id="GO:0015833">
    <property type="term" value="P:peptide transport"/>
    <property type="evidence" value="ECO:0007669"/>
    <property type="project" value="InterPro"/>
</dbReference>
<feature type="domain" description="ABC transporter" evidence="16">
    <location>
        <begin position="6"/>
        <end position="249"/>
    </location>
</feature>
<keyword evidence="9" id="KW-0406">Ion transport</keyword>
<dbReference type="InterPro" id="IPR003439">
    <property type="entry name" value="ABC_transporter-like_ATP-bd"/>
</dbReference>
<dbReference type="GO" id="GO:0016887">
    <property type="term" value="F:ATP hydrolysis activity"/>
    <property type="evidence" value="ECO:0007669"/>
    <property type="project" value="InterPro"/>
</dbReference>
<dbReference type="InterPro" id="IPR050388">
    <property type="entry name" value="ABC_Ni/Peptide_Import"/>
</dbReference>
<keyword evidence="8" id="KW-1278">Translocase</keyword>
<evidence type="ECO:0000256" key="9">
    <source>
        <dbReference type="ARBA" id="ARBA00023065"/>
    </source>
</evidence>
<proteinExistence type="inferred from homology"/>
<evidence type="ECO:0000256" key="6">
    <source>
        <dbReference type="ARBA" id="ARBA00022741"/>
    </source>
</evidence>
<dbReference type="Pfam" id="PF00005">
    <property type="entry name" value="ABC_tran"/>
    <property type="match status" value="2"/>
</dbReference>
<dbReference type="EMBL" id="BOPH01000009">
    <property type="protein sequence ID" value="GIJ65751.1"/>
    <property type="molecule type" value="Genomic_DNA"/>
</dbReference>
<evidence type="ECO:0000256" key="11">
    <source>
        <dbReference type="ARBA" id="ARBA00023136"/>
    </source>
</evidence>
<dbReference type="GO" id="GO:0005524">
    <property type="term" value="F:ATP binding"/>
    <property type="evidence" value="ECO:0007669"/>
    <property type="project" value="UniProtKB-KW"/>
</dbReference>
<protein>
    <recommendedName>
        <fullName evidence="14">Nickel import system ATP-binding protein NikD</fullName>
        <ecNumber evidence="13">7.2.2.11</ecNumber>
    </recommendedName>
</protein>
<dbReference type="AlphaFoldDB" id="A0A8J3ZQL0"/>
<organism evidence="17 18">
    <name type="scientific">Virgisporangium ochraceum</name>
    <dbReference type="NCBI Taxonomy" id="65505"/>
    <lineage>
        <taxon>Bacteria</taxon>
        <taxon>Bacillati</taxon>
        <taxon>Actinomycetota</taxon>
        <taxon>Actinomycetes</taxon>
        <taxon>Micromonosporales</taxon>
        <taxon>Micromonosporaceae</taxon>
        <taxon>Virgisporangium</taxon>
    </lineage>
</organism>
<dbReference type="PROSITE" id="PS50893">
    <property type="entry name" value="ABC_TRANSPORTER_2"/>
    <property type="match status" value="2"/>
</dbReference>
<keyword evidence="5" id="KW-0533">Nickel</keyword>
<dbReference type="PANTHER" id="PTHR43297:SF13">
    <property type="entry name" value="NICKEL ABC TRANSPORTER, ATP-BINDING PROTEIN"/>
    <property type="match status" value="1"/>
</dbReference>
<keyword evidence="10" id="KW-0921">Nickel transport</keyword>
<dbReference type="SUPFAM" id="SSF52540">
    <property type="entry name" value="P-loop containing nucleoside triphosphate hydrolases"/>
    <property type="match status" value="2"/>
</dbReference>
<evidence type="ECO:0000256" key="2">
    <source>
        <dbReference type="ARBA" id="ARBA00005417"/>
    </source>
</evidence>
<dbReference type="FunFam" id="3.40.50.300:FF:000016">
    <property type="entry name" value="Oligopeptide ABC transporter ATP-binding component"/>
    <property type="match status" value="1"/>
</dbReference>
<evidence type="ECO:0000256" key="4">
    <source>
        <dbReference type="ARBA" id="ARBA00022475"/>
    </source>
</evidence>
<keyword evidence="4" id="KW-1003">Cell membrane</keyword>
<dbReference type="NCBIfam" id="NF007739">
    <property type="entry name" value="PRK10419.1"/>
    <property type="match status" value="2"/>
</dbReference>
<accession>A0A8J3ZQL0</accession>
<evidence type="ECO:0000256" key="15">
    <source>
        <dbReference type="ARBA" id="ARBA00048610"/>
    </source>
</evidence>
<evidence type="ECO:0000256" key="1">
    <source>
        <dbReference type="ARBA" id="ARBA00004202"/>
    </source>
</evidence>
<keyword evidence="6" id="KW-0547">Nucleotide-binding</keyword>
<evidence type="ECO:0000256" key="12">
    <source>
        <dbReference type="ARBA" id="ARBA00038669"/>
    </source>
</evidence>
<dbReference type="CDD" id="cd03257">
    <property type="entry name" value="ABC_NikE_OppD_transporters"/>
    <property type="match status" value="2"/>
</dbReference>
<evidence type="ECO:0000256" key="8">
    <source>
        <dbReference type="ARBA" id="ARBA00022967"/>
    </source>
</evidence>
<dbReference type="Proteomes" id="UP000635606">
    <property type="component" value="Unassembled WGS sequence"/>
</dbReference>
<gene>
    <name evidence="17" type="primary">oppD_1</name>
    <name evidence="17" type="ORF">Voc01_006680</name>
</gene>
<evidence type="ECO:0000256" key="7">
    <source>
        <dbReference type="ARBA" id="ARBA00022840"/>
    </source>
</evidence>
<comment type="similarity">
    <text evidence="2">Belongs to the ABC transporter superfamily.</text>
</comment>
<evidence type="ECO:0000256" key="5">
    <source>
        <dbReference type="ARBA" id="ARBA00022596"/>
    </source>
</evidence>
<evidence type="ECO:0000259" key="16">
    <source>
        <dbReference type="PROSITE" id="PS50893"/>
    </source>
</evidence>
<dbReference type="GO" id="GO:0015413">
    <property type="term" value="F:ABC-type nickel transporter activity"/>
    <property type="evidence" value="ECO:0007669"/>
    <property type="project" value="UniProtKB-EC"/>
</dbReference>
<feature type="domain" description="ABC transporter" evidence="16">
    <location>
        <begin position="352"/>
        <end position="601"/>
    </location>
</feature>
<dbReference type="EC" id="7.2.2.11" evidence="13"/>
<dbReference type="GO" id="GO:0005886">
    <property type="term" value="C:plasma membrane"/>
    <property type="evidence" value="ECO:0007669"/>
    <property type="project" value="UniProtKB-SubCell"/>
</dbReference>
<evidence type="ECO:0000256" key="10">
    <source>
        <dbReference type="ARBA" id="ARBA00023112"/>
    </source>
</evidence>
<evidence type="ECO:0000256" key="14">
    <source>
        <dbReference type="ARBA" id="ARBA00044143"/>
    </source>
</evidence>
<comment type="catalytic activity">
    <reaction evidence="15">
        <text>Ni(2+)(out) + ATP + H2O = Ni(2+)(in) + ADP + phosphate + H(+)</text>
        <dbReference type="Rhea" id="RHEA:15557"/>
        <dbReference type="ChEBI" id="CHEBI:15377"/>
        <dbReference type="ChEBI" id="CHEBI:15378"/>
        <dbReference type="ChEBI" id="CHEBI:30616"/>
        <dbReference type="ChEBI" id="CHEBI:43474"/>
        <dbReference type="ChEBI" id="CHEBI:49786"/>
        <dbReference type="ChEBI" id="CHEBI:456216"/>
        <dbReference type="EC" id="7.2.2.11"/>
    </reaction>
    <physiologicalReaction direction="left-to-right" evidence="15">
        <dbReference type="Rhea" id="RHEA:15558"/>
    </physiologicalReaction>
</comment>
<keyword evidence="11" id="KW-0472">Membrane</keyword>
<dbReference type="Pfam" id="PF08352">
    <property type="entry name" value="oligo_HPY"/>
    <property type="match status" value="1"/>
</dbReference>
<comment type="subcellular location">
    <subcellularLocation>
        <location evidence="1">Cell membrane</location>
        <topology evidence="1">Peripheral membrane protein</topology>
    </subcellularLocation>
</comment>
<dbReference type="InterPro" id="IPR017871">
    <property type="entry name" value="ABC_transporter-like_CS"/>
</dbReference>